<name>M3F4Q2_9ACTN</name>
<accession>M3F4Q2</accession>
<evidence type="ECO:0000313" key="1">
    <source>
        <dbReference type="EMBL" id="EMF56563.1"/>
    </source>
</evidence>
<organism evidence="1 2">
    <name type="scientific">Streptomyces bottropensis ATCC 25435</name>
    <dbReference type="NCBI Taxonomy" id="1054862"/>
    <lineage>
        <taxon>Bacteria</taxon>
        <taxon>Bacillati</taxon>
        <taxon>Actinomycetota</taxon>
        <taxon>Actinomycetes</taxon>
        <taxon>Kitasatosporales</taxon>
        <taxon>Streptomycetaceae</taxon>
        <taxon>Streptomyces</taxon>
    </lineage>
</organism>
<dbReference type="Proteomes" id="UP000030760">
    <property type="component" value="Unassembled WGS sequence"/>
</dbReference>
<reference evidence="2" key="1">
    <citation type="journal article" date="2013" name="Genome Announc.">
        <title>Draft Genome Sequence of Streptomyces bottropensis ATCC 25435, a Bottromycin-Producing Actinomycete.</title>
        <authorList>
            <person name="Zhang H."/>
            <person name="Zhou W."/>
            <person name="Zhuang Y."/>
            <person name="Liang X."/>
            <person name="Liu T."/>
        </authorList>
    </citation>
    <scope>NUCLEOTIDE SEQUENCE [LARGE SCALE GENOMIC DNA]</scope>
    <source>
        <strain evidence="2">ATCC 25435</strain>
    </source>
</reference>
<protein>
    <submittedName>
        <fullName evidence="1">Uncharacterized protein</fullName>
    </submittedName>
</protein>
<dbReference type="EMBL" id="KB405062">
    <property type="protein sequence ID" value="EMF56563.1"/>
    <property type="molecule type" value="Genomic_DNA"/>
</dbReference>
<dbReference type="AlphaFoldDB" id="M3F4Q2"/>
<sequence>MRARGTQWRDSRPDKPARVNLRVWLVHLMQAQMKVMTNEFWPYQ</sequence>
<gene>
    <name evidence="1" type="ORF">SBD_2124</name>
</gene>
<proteinExistence type="predicted"/>
<evidence type="ECO:0000313" key="2">
    <source>
        <dbReference type="Proteomes" id="UP000030760"/>
    </source>
</evidence>